<evidence type="ECO:0000313" key="10">
    <source>
        <dbReference type="RefSeq" id="XP_034247029.1"/>
    </source>
</evidence>
<dbReference type="GO" id="GO:0046872">
    <property type="term" value="F:metal ion binding"/>
    <property type="evidence" value="ECO:0007669"/>
    <property type="project" value="UniProtKB-KW"/>
</dbReference>
<dbReference type="InterPro" id="IPR013520">
    <property type="entry name" value="Ribonucl_H"/>
</dbReference>
<keyword evidence="2" id="KW-0540">Nuclease</keyword>
<dbReference type="Pfam" id="PF22123">
    <property type="entry name" value="Exu_RNase_H_like"/>
    <property type="match status" value="1"/>
</dbReference>
<organism evidence="10">
    <name type="scientific">Thrips palmi</name>
    <name type="common">Melon thrips</name>
    <dbReference type="NCBI Taxonomy" id="161013"/>
    <lineage>
        <taxon>Eukaryota</taxon>
        <taxon>Metazoa</taxon>
        <taxon>Ecdysozoa</taxon>
        <taxon>Arthropoda</taxon>
        <taxon>Hexapoda</taxon>
        <taxon>Insecta</taxon>
        <taxon>Pterygota</taxon>
        <taxon>Neoptera</taxon>
        <taxon>Paraneoptera</taxon>
        <taxon>Thysanoptera</taxon>
        <taxon>Terebrantia</taxon>
        <taxon>Thripoidea</taxon>
        <taxon>Thripidae</taxon>
        <taxon>Thrips</taxon>
    </lineage>
</organism>
<evidence type="ECO:0000256" key="1">
    <source>
        <dbReference type="ARBA" id="ARBA00001946"/>
    </source>
</evidence>
<dbReference type="KEGG" id="tpal:117648577"/>
<dbReference type="Gene3D" id="3.30.420.10">
    <property type="entry name" value="Ribonuclease H-like superfamily/Ribonuclease H"/>
    <property type="match status" value="1"/>
</dbReference>
<dbReference type="InterPro" id="IPR054362">
    <property type="entry name" value="Exu_RNase_H-like"/>
</dbReference>
<evidence type="ECO:0000256" key="7">
    <source>
        <dbReference type="ARBA" id="ARBA00025769"/>
    </source>
</evidence>
<dbReference type="InterPro" id="IPR049012">
    <property type="entry name" value="Mutator_transp_dom"/>
</dbReference>
<proteinExistence type="inferred from homology"/>
<dbReference type="OrthoDB" id="7692185at2759"/>
<dbReference type="PANTHER" id="PTHR13058">
    <property type="entry name" value="THREE PRIME REPAIR EXONUCLEASE 1, 2"/>
    <property type="match status" value="1"/>
</dbReference>
<dbReference type="InterPro" id="IPR040393">
    <property type="entry name" value="TREX1/2"/>
</dbReference>
<dbReference type="GeneID" id="117648577"/>
<keyword evidence="9" id="KW-1185">Reference proteome</keyword>
<accession>A0A6P8ZR58</accession>
<dbReference type="GO" id="GO:0003676">
    <property type="term" value="F:nucleic acid binding"/>
    <property type="evidence" value="ECO:0007669"/>
    <property type="project" value="InterPro"/>
</dbReference>
<dbReference type="AlphaFoldDB" id="A0A6P8ZR58"/>
<keyword evidence="6" id="KW-0460">Magnesium</keyword>
<dbReference type="InterPro" id="IPR012337">
    <property type="entry name" value="RNaseH-like_sf"/>
</dbReference>
<gene>
    <name evidence="10" type="primary">LOC117648577</name>
</gene>
<evidence type="ECO:0000256" key="2">
    <source>
        <dbReference type="ARBA" id="ARBA00022722"/>
    </source>
</evidence>
<keyword evidence="3" id="KW-0479">Metal-binding</keyword>
<dbReference type="RefSeq" id="XP_034247029.1">
    <property type="nucleotide sequence ID" value="XM_034391138.1"/>
</dbReference>
<reference evidence="10" key="1">
    <citation type="submission" date="2025-08" db="UniProtKB">
        <authorList>
            <consortium name="RefSeq"/>
        </authorList>
    </citation>
    <scope>IDENTIFICATION</scope>
    <source>
        <tissue evidence="10">Total insect</tissue>
    </source>
</reference>
<dbReference type="InParanoid" id="A0A6P8ZR58"/>
<evidence type="ECO:0000256" key="3">
    <source>
        <dbReference type="ARBA" id="ARBA00022723"/>
    </source>
</evidence>
<evidence type="ECO:0000259" key="8">
    <source>
        <dbReference type="SMART" id="SM00479"/>
    </source>
</evidence>
<keyword evidence="5" id="KW-0269">Exonuclease</keyword>
<dbReference type="SMART" id="SM00479">
    <property type="entry name" value="EXOIII"/>
    <property type="match status" value="1"/>
</dbReference>
<dbReference type="GO" id="GO:0008296">
    <property type="term" value="F:3'-5'-DNA exonuclease activity"/>
    <property type="evidence" value="ECO:0007669"/>
    <property type="project" value="TreeGrafter"/>
</dbReference>
<dbReference type="GO" id="GO:0006308">
    <property type="term" value="P:DNA catabolic process"/>
    <property type="evidence" value="ECO:0007669"/>
    <property type="project" value="TreeGrafter"/>
</dbReference>
<evidence type="ECO:0000256" key="4">
    <source>
        <dbReference type="ARBA" id="ARBA00022801"/>
    </source>
</evidence>
<feature type="domain" description="Exonuclease" evidence="8">
    <location>
        <begin position="302"/>
        <end position="480"/>
    </location>
</feature>
<dbReference type="Pfam" id="PF20700">
    <property type="entry name" value="Mutator"/>
    <property type="match status" value="1"/>
</dbReference>
<evidence type="ECO:0000313" key="9">
    <source>
        <dbReference type="Proteomes" id="UP000515158"/>
    </source>
</evidence>
<dbReference type="PANTHER" id="PTHR13058:SF22">
    <property type="entry name" value="EXODEOXYRIBONUCLEASE III"/>
    <property type="match status" value="1"/>
</dbReference>
<name>A0A6P8ZR58_THRPL</name>
<evidence type="ECO:0000256" key="5">
    <source>
        <dbReference type="ARBA" id="ARBA00022839"/>
    </source>
</evidence>
<comment type="similarity">
    <text evidence="7">Belongs to the exonuclease superfamily. TREX family.</text>
</comment>
<dbReference type="Proteomes" id="UP000515158">
    <property type="component" value="Unplaced"/>
</dbReference>
<dbReference type="InterPro" id="IPR036397">
    <property type="entry name" value="RNaseH_sf"/>
</dbReference>
<dbReference type="SUPFAM" id="SSF53098">
    <property type="entry name" value="Ribonuclease H-like"/>
    <property type="match status" value="1"/>
</dbReference>
<protein>
    <submittedName>
        <fullName evidence="10">Uncharacterized protein LOC117648577</fullName>
    </submittedName>
</protein>
<evidence type="ECO:0000256" key="6">
    <source>
        <dbReference type="ARBA" id="ARBA00022842"/>
    </source>
</evidence>
<dbReference type="CDD" id="cd06127">
    <property type="entry name" value="DEDDh"/>
    <property type="match status" value="1"/>
</dbReference>
<dbReference type="GO" id="GO:0005737">
    <property type="term" value="C:cytoplasm"/>
    <property type="evidence" value="ECO:0007669"/>
    <property type="project" value="TreeGrafter"/>
</dbReference>
<comment type="cofactor">
    <cofactor evidence="1">
        <name>Mg(2+)</name>
        <dbReference type="ChEBI" id="CHEBI:18420"/>
    </cofactor>
</comment>
<keyword evidence="4" id="KW-0378">Hydrolase</keyword>
<sequence>MEPQLAVDLITRNASMAEAGVVVGTLIGDDDSSSIQSVRRESDIPVEKWSDLNHIKKAFSTALFNQHVPDKTRVALCVAFSYAITQNQWNPEGVRAALLNIECHFYGEHDGCGEWCKYNEDPVNYKHKGLPYGKPLSCVEFRPKLAALLGRFAANAEKIAPCASSQANENFNNIVATKNPKFKHNCSSEAFPFRLAGAVCQKNIGKQYVMSVYRKLGLSPGELTEKFRLRSDVKRLARSARQSTKEYKTRRLFWGKNKRRKATAQENREGVTYSSGCELNGIADLADDPNVMNRPDISENACPVFFDLETTGLNTLTCEILQIAARSGEKDYSAYILPQKAIPSKVTTITGLQSHGLEMYYHDEKVDTVPLRVAMSGFVSFLKEQGASVILIAHNALRFDALIILRVMRELKIMDEFLDVCGGFVDTLHLFPEKVPGLKSYQQTSVAAQFNISTTNAHNALGDVVVLQAIVDRIGVSRFDLVRHLKTAGSIVEGVQQTAKRKMNEQSLTCLKPAVSAHMVKKIATAGITLGMLQETFVKGGSDAVAFLLSQDVGGAPKVTKQKTKLMAVAQAVEKTL</sequence>